<dbReference type="RefSeq" id="WP_345539388.1">
    <property type="nucleotide sequence ID" value="NZ_BAABGJ010000057.1"/>
</dbReference>
<accession>A0ABP8HZP1</accession>
<sequence>MGVSLGYLQDLFDVPVTKSELDLQTAMSAIKSGKDVDAAQLLYYTNLVNQNSLMISMVSSMVKERGDVLKGCCQKF</sequence>
<name>A0ABP8HZP1_9BURK</name>
<dbReference type="Proteomes" id="UP001500975">
    <property type="component" value="Unassembled WGS sequence"/>
</dbReference>
<proteinExistence type="predicted"/>
<gene>
    <name evidence="1" type="ORF">GCM10023165_34050</name>
</gene>
<organism evidence="1 2">
    <name type="scientific">Variovorax defluvii</name>
    <dbReference type="NCBI Taxonomy" id="913761"/>
    <lineage>
        <taxon>Bacteria</taxon>
        <taxon>Pseudomonadati</taxon>
        <taxon>Pseudomonadota</taxon>
        <taxon>Betaproteobacteria</taxon>
        <taxon>Burkholderiales</taxon>
        <taxon>Comamonadaceae</taxon>
        <taxon>Variovorax</taxon>
    </lineage>
</organism>
<dbReference type="EMBL" id="BAABGJ010000057">
    <property type="protein sequence ID" value="GAA4348339.1"/>
    <property type="molecule type" value="Genomic_DNA"/>
</dbReference>
<comment type="caution">
    <text evidence="1">The sequence shown here is derived from an EMBL/GenBank/DDBJ whole genome shotgun (WGS) entry which is preliminary data.</text>
</comment>
<dbReference type="Pfam" id="PF09392">
    <property type="entry name" value="T3SS_needle_F"/>
    <property type="match status" value="1"/>
</dbReference>
<dbReference type="Gene3D" id="1.20.58.90">
    <property type="match status" value="1"/>
</dbReference>
<keyword evidence="2" id="KW-1185">Reference proteome</keyword>
<evidence type="ECO:0000313" key="1">
    <source>
        <dbReference type="EMBL" id="GAA4348339.1"/>
    </source>
</evidence>
<reference evidence="2" key="1">
    <citation type="journal article" date="2019" name="Int. J. Syst. Evol. Microbiol.">
        <title>The Global Catalogue of Microorganisms (GCM) 10K type strain sequencing project: providing services to taxonomists for standard genome sequencing and annotation.</title>
        <authorList>
            <consortium name="The Broad Institute Genomics Platform"/>
            <consortium name="The Broad Institute Genome Sequencing Center for Infectious Disease"/>
            <person name="Wu L."/>
            <person name="Ma J."/>
        </authorList>
    </citation>
    <scope>NUCLEOTIDE SEQUENCE [LARGE SCALE GENOMIC DNA]</scope>
    <source>
        <strain evidence="2">JCM 17804</strain>
    </source>
</reference>
<evidence type="ECO:0000313" key="2">
    <source>
        <dbReference type="Proteomes" id="UP001500975"/>
    </source>
</evidence>
<protein>
    <submittedName>
        <fullName evidence="1">Uncharacterized protein</fullName>
    </submittedName>
</protein>
<dbReference type="InterPro" id="IPR021123">
    <property type="entry name" value="T3SS_needle-like"/>
</dbReference>